<dbReference type="Gene3D" id="2.30.42.10">
    <property type="match status" value="1"/>
</dbReference>
<feature type="transmembrane region" description="Helical" evidence="5">
    <location>
        <begin position="186"/>
        <end position="207"/>
    </location>
</feature>
<accession>A0AAF0D2Y0</accession>
<evidence type="ECO:0000256" key="5">
    <source>
        <dbReference type="SAM" id="Phobius"/>
    </source>
</evidence>
<keyword evidence="7" id="KW-0645">Protease</keyword>
<organism evidence="7 8">
    <name type="scientific">Odinarchaeota yellowstonii (strain LCB_4)</name>
    <dbReference type="NCBI Taxonomy" id="1841599"/>
    <lineage>
        <taxon>Archaea</taxon>
        <taxon>Promethearchaeati</taxon>
        <taxon>Candidatus Odinarchaeota</taxon>
        <taxon>Candidatus Odinarchaeia</taxon>
        <taxon>Candidatus Odinarchaeales</taxon>
        <taxon>Candidatus Odinarchaeaceae</taxon>
        <taxon>Candidatus Odinarchaeum</taxon>
    </lineage>
</organism>
<evidence type="ECO:0000259" key="6">
    <source>
        <dbReference type="Pfam" id="PF02163"/>
    </source>
</evidence>
<dbReference type="GO" id="GO:0012505">
    <property type="term" value="C:endomembrane system"/>
    <property type="evidence" value="ECO:0007669"/>
    <property type="project" value="UniProtKB-SubCell"/>
</dbReference>
<keyword evidence="7" id="KW-0378">Hydrolase</keyword>
<evidence type="ECO:0000313" key="8">
    <source>
        <dbReference type="Proteomes" id="UP000186851"/>
    </source>
</evidence>
<evidence type="ECO:0000256" key="4">
    <source>
        <dbReference type="ARBA" id="ARBA00023136"/>
    </source>
</evidence>
<dbReference type="InterPro" id="IPR001193">
    <property type="entry name" value="MBTPS2"/>
</dbReference>
<keyword evidence="4 5" id="KW-0472">Membrane</keyword>
<comment type="subcellular location">
    <subcellularLocation>
        <location evidence="1">Endomembrane system</location>
        <topology evidence="1">Multi-pass membrane protein</topology>
    </subcellularLocation>
</comment>
<feature type="transmembrane region" description="Helical" evidence="5">
    <location>
        <begin position="14"/>
        <end position="32"/>
    </location>
</feature>
<dbReference type="GO" id="GO:0005737">
    <property type="term" value="C:cytoplasm"/>
    <property type="evidence" value="ECO:0007669"/>
    <property type="project" value="TreeGrafter"/>
</dbReference>
<evidence type="ECO:0000313" key="7">
    <source>
        <dbReference type="EMBL" id="WEU40717.1"/>
    </source>
</evidence>
<keyword evidence="2 5" id="KW-0812">Transmembrane</keyword>
<name>A0AAF0D2Y0_ODILC</name>
<dbReference type="PANTHER" id="PTHR13325">
    <property type="entry name" value="PROTEASE M50 MEMBRANE-BOUND TRANSCRIPTION FACTOR SITE 2 PROTEASE"/>
    <property type="match status" value="1"/>
</dbReference>
<dbReference type="EMBL" id="CP091871">
    <property type="protein sequence ID" value="WEU40717.1"/>
    <property type="molecule type" value="Genomic_DNA"/>
</dbReference>
<dbReference type="PANTHER" id="PTHR13325:SF3">
    <property type="entry name" value="MEMBRANE-BOUND TRANSCRIPTION FACTOR SITE-2 PROTEASE"/>
    <property type="match status" value="1"/>
</dbReference>
<evidence type="ECO:0000256" key="2">
    <source>
        <dbReference type="ARBA" id="ARBA00022692"/>
    </source>
</evidence>
<sequence length="418" mass="46943">MDLNAEVSKLLYDILANPLIILLFFWLILFLISQLFHVERWGVQISPFLLMFKTKRANRFIAKIARRYPRAWVAVWSLGASVSLIVIVFVLYFLTSNLIKLFYRSPEASPLIPIVPGITITGFTLIYIIIPLFLVVLFHEFAHGVAAHVNNIPVRAAGLFLAIFFPGAFVEPDNRRLNESSGKAKLMVYAAGSFSNLGLAVIGLLLINSTVFNIVISPLYSFPSGVIFQETVSGSPISAYIVPPFILTGASINGSSHIYPINSISDFLNFMDLTNPYTNVTLYTDKGVYTIPLDENPGNPGKGYLGVVLTTAFPYYPPKPWAEWLGPLLPYHLYQVFNWLWIISFSVGIFNLLPIPIFDGDKIVAVLLDRFISSEKTVQIRGRRLPIKKILLYVIRVFSILILALNILFSFIIFPVLF</sequence>
<protein>
    <submittedName>
        <fullName evidence="7">Site-2 protease family protein</fullName>
    </submittedName>
</protein>
<reference evidence="7" key="2">
    <citation type="journal article" date="2022" name="Nat. Microbiol.">
        <title>A closed Candidatus Odinarchaeum chromosome exposes Asgard archaeal viruses.</title>
        <authorList>
            <person name="Tamarit D."/>
            <person name="Caceres E.F."/>
            <person name="Krupovic M."/>
            <person name="Nijland R."/>
            <person name="Eme L."/>
            <person name="Robinson N.P."/>
            <person name="Ettema T.J.G."/>
        </authorList>
    </citation>
    <scope>NUCLEOTIDE SEQUENCE</scope>
    <source>
        <strain evidence="7">LCB_4</strain>
    </source>
</reference>
<evidence type="ECO:0000256" key="1">
    <source>
        <dbReference type="ARBA" id="ARBA00004127"/>
    </source>
</evidence>
<feature type="domain" description="Peptidase M50" evidence="6">
    <location>
        <begin position="127"/>
        <end position="372"/>
    </location>
</feature>
<feature type="transmembrane region" description="Helical" evidence="5">
    <location>
        <begin position="333"/>
        <end position="353"/>
    </location>
</feature>
<feature type="transmembrane region" description="Helical" evidence="5">
    <location>
        <begin position="114"/>
        <end position="138"/>
    </location>
</feature>
<feature type="transmembrane region" description="Helical" evidence="5">
    <location>
        <begin position="390"/>
        <end position="417"/>
    </location>
</feature>
<dbReference type="InterPro" id="IPR008915">
    <property type="entry name" value="Peptidase_M50"/>
</dbReference>
<evidence type="ECO:0000256" key="3">
    <source>
        <dbReference type="ARBA" id="ARBA00022989"/>
    </source>
</evidence>
<reference evidence="7" key="1">
    <citation type="journal article" date="2017" name="Nature">
        <title>Asgard archaea illuminate the origin of eukaryotic cellular complexity.</title>
        <authorList>
            <person name="Zaremba-Niedzwiedzka K."/>
            <person name="Caceres E.F."/>
            <person name="Saw J.H."/>
            <person name="Backstrom D."/>
            <person name="Juzokaite L."/>
            <person name="Vancaester E."/>
            <person name="Seitz K.W."/>
            <person name="Anantharaman K."/>
            <person name="Starnawski P."/>
            <person name="Kjeldsen K.U."/>
            <person name="Scott M.B."/>
            <person name="Nunoura T."/>
            <person name="Banfield J.F."/>
            <person name="Schramm A."/>
            <person name="Baker B.J."/>
            <person name="Spang A."/>
            <person name="Ettema T.J.G."/>
        </authorList>
    </citation>
    <scope>NUCLEOTIDE SEQUENCE</scope>
    <source>
        <strain evidence="7">LCB_4</strain>
    </source>
</reference>
<dbReference type="KEGG" id="oyw:OdinLCB4_001975"/>
<dbReference type="AlphaFoldDB" id="A0AAF0D2Y0"/>
<dbReference type="InterPro" id="IPR036034">
    <property type="entry name" value="PDZ_sf"/>
</dbReference>
<proteinExistence type="predicted"/>
<dbReference type="GO" id="GO:0016020">
    <property type="term" value="C:membrane"/>
    <property type="evidence" value="ECO:0007669"/>
    <property type="project" value="InterPro"/>
</dbReference>
<gene>
    <name evidence="7" type="ORF">OdinLCB4_001975</name>
</gene>
<feature type="transmembrane region" description="Helical" evidence="5">
    <location>
        <begin position="71"/>
        <end position="94"/>
    </location>
</feature>
<dbReference type="GO" id="GO:0004222">
    <property type="term" value="F:metalloendopeptidase activity"/>
    <property type="evidence" value="ECO:0007669"/>
    <property type="project" value="InterPro"/>
</dbReference>
<dbReference type="PRINTS" id="PR01000">
    <property type="entry name" value="SREBPS2PTASE"/>
</dbReference>
<keyword evidence="3 5" id="KW-1133">Transmembrane helix</keyword>
<dbReference type="Proteomes" id="UP000186851">
    <property type="component" value="Chromosome"/>
</dbReference>
<dbReference type="Pfam" id="PF02163">
    <property type="entry name" value="Peptidase_M50"/>
    <property type="match status" value="1"/>
</dbReference>
<dbReference type="GO" id="GO:0031293">
    <property type="term" value="P:membrane protein intracellular domain proteolysis"/>
    <property type="evidence" value="ECO:0007669"/>
    <property type="project" value="TreeGrafter"/>
</dbReference>